<dbReference type="OrthoDB" id="3543570at2"/>
<keyword evidence="2" id="KW-0812">Transmembrane</keyword>
<evidence type="ECO:0000313" key="3">
    <source>
        <dbReference type="EMBL" id="GES01985.1"/>
    </source>
</evidence>
<dbReference type="AlphaFoldDB" id="A0A5M3VYV3"/>
<keyword evidence="4" id="KW-1185">Reference proteome</keyword>
<proteinExistence type="predicted"/>
<evidence type="ECO:0000256" key="1">
    <source>
        <dbReference type="SAM" id="MobiDB-lite"/>
    </source>
</evidence>
<keyword evidence="2" id="KW-1133">Transmembrane helix</keyword>
<keyword evidence="2" id="KW-0472">Membrane</keyword>
<feature type="transmembrane region" description="Helical" evidence="2">
    <location>
        <begin position="39"/>
        <end position="65"/>
    </location>
</feature>
<evidence type="ECO:0000313" key="4">
    <source>
        <dbReference type="Proteomes" id="UP000334990"/>
    </source>
</evidence>
<reference evidence="3 4" key="1">
    <citation type="submission" date="2019-10" db="EMBL/GenBank/DDBJ databases">
        <title>Whole genome shotgun sequence of Acrocarpospora corrugata NBRC 13972.</title>
        <authorList>
            <person name="Ichikawa N."/>
            <person name="Kimura A."/>
            <person name="Kitahashi Y."/>
            <person name="Komaki H."/>
            <person name="Oguchi A."/>
        </authorList>
    </citation>
    <scope>NUCLEOTIDE SEQUENCE [LARGE SCALE GENOMIC DNA]</scope>
    <source>
        <strain evidence="3 4">NBRC 13972</strain>
    </source>
</reference>
<accession>A0A5M3VYV3</accession>
<evidence type="ECO:0000256" key="2">
    <source>
        <dbReference type="SAM" id="Phobius"/>
    </source>
</evidence>
<organism evidence="3 4">
    <name type="scientific">Acrocarpospora corrugata</name>
    <dbReference type="NCBI Taxonomy" id="35763"/>
    <lineage>
        <taxon>Bacteria</taxon>
        <taxon>Bacillati</taxon>
        <taxon>Actinomycetota</taxon>
        <taxon>Actinomycetes</taxon>
        <taxon>Streptosporangiales</taxon>
        <taxon>Streptosporangiaceae</taxon>
        <taxon>Acrocarpospora</taxon>
    </lineage>
</organism>
<dbReference type="EMBL" id="BLAD01000054">
    <property type="protein sequence ID" value="GES01985.1"/>
    <property type="molecule type" value="Genomic_DNA"/>
</dbReference>
<protein>
    <submittedName>
        <fullName evidence="3">Uncharacterized protein</fullName>
    </submittedName>
</protein>
<feature type="region of interest" description="Disordered" evidence="1">
    <location>
        <begin position="1"/>
        <end position="29"/>
    </location>
</feature>
<comment type="caution">
    <text evidence="3">The sequence shown here is derived from an EMBL/GenBank/DDBJ whole genome shotgun (WGS) entry which is preliminary data.</text>
</comment>
<gene>
    <name evidence="3" type="ORF">Acor_40500</name>
</gene>
<dbReference type="Proteomes" id="UP000334990">
    <property type="component" value="Unassembled WGS sequence"/>
</dbReference>
<sequence>MDDGRVWPPTDRGEPDQDLPPSARWYGTPTAPPRRLPRWAVTLLLAALALLTAGALVTVLVLAVLGRPDEPPETVAVSDDLAGVSYPLPPGWRQGVLAPVTGFTSVASNRDLAIAMLRPGDPLDAAAIRPELVELTELYSRLLLHGDTVDVVEDKAITVDGRTGHTRALHAEYRDVVNRPAFLRVTILTAPAGGTVVVLGLAHPDTPESRADIDLITSGVR</sequence>
<name>A0A5M3VYV3_9ACTN</name>
<dbReference type="RefSeq" id="WP_155338235.1">
    <property type="nucleotide sequence ID" value="NZ_BAAABN010000077.1"/>
</dbReference>